<dbReference type="AlphaFoldDB" id="A0A1C6UWA3"/>
<dbReference type="EMBL" id="FMHY01000002">
    <property type="protein sequence ID" value="SCL58325.1"/>
    <property type="molecule type" value="Genomic_DNA"/>
</dbReference>
<dbReference type="GO" id="GO:0008783">
    <property type="term" value="F:agmatinase activity"/>
    <property type="evidence" value="ECO:0007669"/>
    <property type="project" value="TreeGrafter"/>
</dbReference>
<accession>A0A1C6UWA3</accession>
<keyword evidence="7" id="KW-1185">Reference proteome</keyword>
<evidence type="ECO:0000256" key="1">
    <source>
        <dbReference type="ARBA" id="ARBA00009227"/>
    </source>
</evidence>
<sequence>MVTPVENPSSTTRLDLAFTGIATFLRGPVCADPASLDADFAFIGFPCDEGSGWLPGARLGPRRVRELSLRFRSCNTGGREGFWDINSGERFLEEEMTENRIVDCGDVDVIYTNVDATWQNATDLVSTVLDRGATPIVVGGDHAATYPVLRAYGQDVQFLHFDAHLDYQPFVHGVTQSHGNPVRLAHGLPTVRHIVQVGMRSFRTPEHHYRDTIADGNRVLTTKDYLRDGPERVLAELDPNLPVYISVDLDVLDAAIVPGVATPEPGGLDYEHLRDVLAAVSRNLDVCGLDIVELNPMVDTPNQITSFLCAQLLVETMGCISSRGRKSFAPLNPPNPLKG</sequence>
<dbReference type="PANTHER" id="PTHR11358">
    <property type="entry name" value="ARGINASE/AGMATINASE"/>
    <property type="match status" value="1"/>
</dbReference>
<dbReference type="PANTHER" id="PTHR11358:SF26">
    <property type="entry name" value="GUANIDINO ACID HYDROLASE, MITOCHONDRIAL"/>
    <property type="match status" value="1"/>
</dbReference>
<name>A0A1C6UWA3_9ACTN</name>
<keyword evidence="4" id="KW-0464">Manganese</keyword>
<dbReference type="OrthoDB" id="9788689at2"/>
<reference evidence="7" key="1">
    <citation type="submission" date="2016-06" db="EMBL/GenBank/DDBJ databases">
        <authorList>
            <person name="Varghese N."/>
            <person name="Submissions Spin"/>
        </authorList>
    </citation>
    <scope>NUCLEOTIDE SEQUENCE [LARGE SCALE GENOMIC DNA]</scope>
    <source>
        <strain evidence="7">DSM 44814</strain>
    </source>
</reference>
<feature type="binding site" evidence="4">
    <location>
        <position position="142"/>
    </location>
    <ligand>
        <name>Mn(2+)</name>
        <dbReference type="ChEBI" id="CHEBI:29035"/>
        <label>1</label>
    </ligand>
</feature>
<evidence type="ECO:0000256" key="5">
    <source>
        <dbReference type="RuleBase" id="RU003684"/>
    </source>
</evidence>
<organism evidence="6 7">
    <name type="scientific">Micromonospora eburnea</name>
    <dbReference type="NCBI Taxonomy" id="227316"/>
    <lineage>
        <taxon>Bacteria</taxon>
        <taxon>Bacillati</taxon>
        <taxon>Actinomycetota</taxon>
        <taxon>Actinomycetes</taxon>
        <taxon>Micromonosporales</taxon>
        <taxon>Micromonosporaceae</taxon>
        <taxon>Micromonospora</taxon>
    </lineage>
</organism>
<dbReference type="Proteomes" id="UP000199696">
    <property type="component" value="Unassembled WGS sequence"/>
</dbReference>
<feature type="binding site" evidence="4">
    <location>
        <position position="164"/>
    </location>
    <ligand>
        <name>Mn(2+)</name>
        <dbReference type="ChEBI" id="CHEBI:29035"/>
        <label>1</label>
    </ligand>
</feature>
<evidence type="ECO:0000313" key="7">
    <source>
        <dbReference type="Proteomes" id="UP000199696"/>
    </source>
</evidence>
<dbReference type="RefSeq" id="WP_091119907.1">
    <property type="nucleotide sequence ID" value="NZ_FMHY01000002.1"/>
</dbReference>
<gene>
    <name evidence="6" type="ORF">GA0070604_3807</name>
</gene>
<dbReference type="InterPro" id="IPR023696">
    <property type="entry name" value="Ureohydrolase_dom_sf"/>
</dbReference>
<dbReference type="Pfam" id="PF00491">
    <property type="entry name" value="Arginase"/>
    <property type="match status" value="1"/>
</dbReference>
<keyword evidence="3 5" id="KW-0378">Hydrolase</keyword>
<evidence type="ECO:0000256" key="4">
    <source>
        <dbReference type="PIRSR" id="PIRSR036979-1"/>
    </source>
</evidence>
<dbReference type="PROSITE" id="PS01053">
    <property type="entry name" value="ARGINASE_1"/>
    <property type="match status" value="1"/>
</dbReference>
<evidence type="ECO:0000313" key="6">
    <source>
        <dbReference type="EMBL" id="SCL58325.1"/>
    </source>
</evidence>
<feature type="binding site" evidence="4">
    <location>
        <position position="248"/>
    </location>
    <ligand>
        <name>Mn(2+)</name>
        <dbReference type="ChEBI" id="CHEBI:29035"/>
        <label>1</label>
    </ligand>
</feature>
<protein>
    <submittedName>
        <fullName evidence="6">Agmatinase</fullName>
    </submittedName>
</protein>
<dbReference type="PROSITE" id="PS51409">
    <property type="entry name" value="ARGINASE_2"/>
    <property type="match status" value="1"/>
</dbReference>
<dbReference type="SUPFAM" id="SSF52768">
    <property type="entry name" value="Arginase/deacetylase"/>
    <property type="match status" value="1"/>
</dbReference>
<dbReference type="Gene3D" id="3.40.800.10">
    <property type="entry name" value="Ureohydrolase domain"/>
    <property type="match status" value="1"/>
</dbReference>
<dbReference type="STRING" id="227316.GA0070604_3807"/>
<evidence type="ECO:0000256" key="3">
    <source>
        <dbReference type="ARBA" id="ARBA00022801"/>
    </source>
</evidence>
<dbReference type="GO" id="GO:0046872">
    <property type="term" value="F:metal ion binding"/>
    <property type="evidence" value="ECO:0007669"/>
    <property type="project" value="UniProtKB-KW"/>
</dbReference>
<comment type="similarity">
    <text evidence="1">Belongs to the arginase family. Agmatinase subfamily.</text>
</comment>
<comment type="cofactor">
    <cofactor evidence="4">
        <name>Mn(2+)</name>
        <dbReference type="ChEBI" id="CHEBI:29035"/>
    </cofactor>
    <text evidence="4">Binds 2 manganese ions per subunit.</text>
</comment>
<evidence type="ECO:0000256" key="2">
    <source>
        <dbReference type="ARBA" id="ARBA00022723"/>
    </source>
</evidence>
<proteinExistence type="inferred from homology"/>
<dbReference type="PIRSF" id="PIRSF036979">
    <property type="entry name" value="Arginase"/>
    <property type="match status" value="1"/>
</dbReference>
<feature type="binding site" evidence="4">
    <location>
        <position position="166"/>
    </location>
    <ligand>
        <name>Mn(2+)</name>
        <dbReference type="ChEBI" id="CHEBI:29035"/>
        <label>1</label>
    </ligand>
</feature>
<keyword evidence="2 4" id="KW-0479">Metal-binding</keyword>
<dbReference type="InterPro" id="IPR020855">
    <property type="entry name" value="Ureohydrolase_Mn_BS"/>
</dbReference>
<dbReference type="InterPro" id="IPR006035">
    <property type="entry name" value="Ureohydrolase"/>
</dbReference>
<dbReference type="GO" id="GO:0033389">
    <property type="term" value="P:putrescine biosynthetic process from arginine, via agmatine"/>
    <property type="evidence" value="ECO:0007669"/>
    <property type="project" value="TreeGrafter"/>
</dbReference>
<feature type="binding site" evidence="4">
    <location>
        <position position="250"/>
    </location>
    <ligand>
        <name>Mn(2+)</name>
        <dbReference type="ChEBI" id="CHEBI:29035"/>
        <label>1</label>
    </ligand>
</feature>
<feature type="binding site" evidence="4">
    <location>
        <position position="162"/>
    </location>
    <ligand>
        <name>Mn(2+)</name>
        <dbReference type="ChEBI" id="CHEBI:29035"/>
        <label>1</label>
    </ligand>
</feature>